<evidence type="ECO:0000259" key="5">
    <source>
        <dbReference type="PROSITE" id="PS51000"/>
    </source>
</evidence>
<dbReference type="InterPro" id="IPR014036">
    <property type="entry name" value="DeoR-like_C"/>
</dbReference>
<keyword evidence="3" id="KW-0238">DNA-binding</keyword>
<dbReference type="Pfam" id="PF08220">
    <property type="entry name" value="HTH_DeoR"/>
    <property type="match status" value="1"/>
</dbReference>
<dbReference type="GO" id="GO:0003700">
    <property type="term" value="F:DNA-binding transcription factor activity"/>
    <property type="evidence" value="ECO:0007669"/>
    <property type="project" value="InterPro"/>
</dbReference>
<evidence type="ECO:0000256" key="4">
    <source>
        <dbReference type="ARBA" id="ARBA00023163"/>
    </source>
</evidence>
<dbReference type="SMART" id="SM01134">
    <property type="entry name" value="DeoRC"/>
    <property type="match status" value="1"/>
</dbReference>
<keyword evidence="4" id="KW-0804">Transcription</keyword>
<dbReference type="InterPro" id="IPR036388">
    <property type="entry name" value="WH-like_DNA-bd_sf"/>
</dbReference>
<reference evidence="6 7" key="1">
    <citation type="submission" date="2020-07" db="EMBL/GenBank/DDBJ databases">
        <title>Taxonomic revisions and descriptions of new bacterial species based on genomic comparisons in the high-G+C-content subgroup of the family Alcaligenaceae.</title>
        <authorList>
            <person name="Szabo A."/>
            <person name="Felfoldi T."/>
        </authorList>
    </citation>
    <scope>NUCLEOTIDE SEQUENCE [LARGE SCALE GENOMIC DNA]</scope>
    <source>
        <strain evidence="6 7">DSM 25264</strain>
    </source>
</reference>
<dbReference type="RefSeq" id="WP_129967870.1">
    <property type="nucleotide sequence ID" value="NZ_JACCEW010000001.1"/>
</dbReference>
<gene>
    <name evidence="6" type="ORF">H0A68_03595</name>
</gene>
<dbReference type="PROSITE" id="PS00894">
    <property type="entry name" value="HTH_DEOR_1"/>
    <property type="match status" value="1"/>
</dbReference>
<dbReference type="InterPro" id="IPR037171">
    <property type="entry name" value="NagB/RpiA_transferase-like"/>
</dbReference>
<accession>A0A853F5X8</accession>
<keyword evidence="1" id="KW-0678">Repressor</keyword>
<protein>
    <submittedName>
        <fullName evidence="6">DeoR/GlpR transcriptional regulator</fullName>
    </submittedName>
</protein>
<name>A0A853F5X8_9BURK</name>
<dbReference type="PANTHER" id="PTHR30363">
    <property type="entry name" value="HTH-TYPE TRANSCRIPTIONAL REGULATOR SRLR-RELATED"/>
    <property type="match status" value="1"/>
</dbReference>
<feature type="domain" description="HTH deoR-type" evidence="5">
    <location>
        <begin position="3"/>
        <end position="58"/>
    </location>
</feature>
<dbReference type="PROSITE" id="PS51000">
    <property type="entry name" value="HTH_DEOR_2"/>
    <property type="match status" value="1"/>
</dbReference>
<proteinExistence type="predicted"/>
<dbReference type="OrthoDB" id="9814815at2"/>
<evidence type="ECO:0000256" key="3">
    <source>
        <dbReference type="ARBA" id="ARBA00023125"/>
    </source>
</evidence>
<dbReference type="SUPFAM" id="SSF100950">
    <property type="entry name" value="NagB/RpiA/CoA transferase-like"/>
    <property type="match status" value="1"/>
</dbReference>
<dbReference type="SMART" id="SM00420">
    <property type="entry name" value="HTH_DEOR"/>
    <property type="match status" value="1"/>
</dbReference>
<dbReference type="SUPFAM" id="SSF46785">
    <property type="entry name" value="Winged helix' DNA-binding domain"/>
    <property type="match status" value="1"/>
</dbReference>
<dbReference type="InterPro" id="IPR018356">
    <property type="entry name" value="Tscrpt_reg_HTH_DeoR_CS"/>
</dbReference>
<dbReference type="InterPro" id="IPR050313">
    <property type="entry name" value="Carb_Metab_HTH_regulators"/>
</dbReference>
<dbReference type="PRINTS" id="PR00037">
    <property type="entry name" value="HTHLACR"/>
</dbReference>
<evidence type="ECO:0000256" key="1">
    <source>
        <dbReference type="ARBA" id="ARBA00022491"/>
    </source>
</evidence>
<dbReference type="GO" id="GO:0003677">
    <property type="term" value="F:DNA binding"/>
    <property type="evidence" value="ECO:0007669"/>
    <property type="project" value="UniProtKB-KW"/>
</dbReference>
<dbReference type="Proteomes" id="UP000580517">
    <property type="component" value="Unassembled WGS sequence"/>
</dbReference>
<organism evidence="6 7">
    <name type="scientific">Allopusillimonas soli</name>
    <dbReference type="NCBI Taxonomy" id="659016"/>
    <lineage>
        <taxon>Bacteria</taxon>
        <taxon>Pseudomonadati</taxon>
        <taxon>Pseudomonadota</taxon>
        <taxon>Betaproteobacteria</taxon>
        <taxon>Burkholderiales</taxon>
        <taxon>Alcaligenaceae</taxon>
        <taxon>Allopusillimonas</taxon>
    </lineage>
</organism>
<dbReference type="PANTHER" id="PTHR30363:SF4">
    <property type="entry name" value="GLYCEROL-3-PHOSPHATE REGULON REPRESSOR"/>
    <property type="match status" value="1"/>
</dbReference>
<keyword evidence="7" id="KW-1185">Reference proteome</keyword>
<dbReference type="AlphaFoldDB" id="A0A853F5X8"/>
<dbReference type="InterPro" id="IPR036390">
    <property type="entry name" value="WH_DNA-bd_sf"/>
</dbReference>
<dbReference type="Gene3D" id="1.10.10.10">
    <property type="entry name" value="Winged helix-like DNA-binding domain superfamily/Winged helix DNA-binding domain"/>
    <property type="match status" value="1"/>
</dbReference>
<dbReference type="EMBL" id="JACCEW010000001">
    <property type="protein sequence ID" value="NYT35944.1"/>
    <property type="molecule type" value="Genomic_DNA"/>
</dbReference>
<evidence type="ECO:0000313" key="7">
    <source>
        <dbReference type="Proteomes" id="UP000580517"/>
    </source>
</evidence>
<dbReference type="Gene3D" id="3.40.50.1360">
    <property type="match status" value="1"/>
</dbReference>
<keyword evidence="2" id="KW-0805">Transcription regulation</keyword>
<evidence type="ECO:0000256" key="2">
    <source>
        <dbReference type="ARBA" id="ARBA00023015"/>
    </source>
</evidence>
<dbReference type="Pfam" id="PF00455">
    <property type="entry name" value="DeoRC"/>
    <property type="match status" value="1"/>
</dbReference>
<evidence type="ECO:0000313" key="6">
    <source>
        <dbReference type="EMBL" id="NYT35944.1"/>
    </source>
</evidence>
<sequence length="256" mass="28176">MWSESRLQRIQTLLQRFERITTGHVAQELDVSRETVRRDFLELEAQGVLKRVHGGALLVQEEPPIDKRNTIRVSHKQALARAAAQRIDHPVSLFMDAGSTTTLLARELALMSNLTIITNSLDAAALFRDSQATARQNNQIILIGGQLSEHVAATTGPSAVEEIHRFQVDIALLSPVGVDARHGATSFHHGEAVIARAMSSCARQTWILADYSKIGVRSRESYCMPDRIGLLVSNTQARQREGYEALAAAVPEVLLA</sequence>
<dbReference type="InterPro" id="IPR001034">
    <property type="entry name" value="DeoR_HTH"/>
</dbReference>
<comment type="caution">
    <text evidence="6">The sequence shown here is derived from an EMBL/GenBank/DDBJ whole genome shotgun (WGS) entry which is preliminary data.</text>
</comment>